<dbReference type="GO" id="GO:0004402">
    <property type="term" value="F:histone acetyltransferase activity"/>
    <property type="evidence" value="ECO:0007669"/>
    <property type="project" value="InterPro"/>
</dbReference>
<dbReference type="SMR" id="A2FX61"/>
<dbReference type="InterPro" id="IPR037800">
    <property type="entry name" value="GCN5"/>
</dbReference>
<dbReference type="PRINTS" id="PR00503">
    <property type="entry name" value="BROMODOMAIN"/>
</dbReference>
<dbReference type="Gene3D" id="1.20.920.10">
    <property type="entry name" value="Bromodomain-like"/>
    <property type="match status" value="1"/>
</dbReference>
<dbReference type="EMBL" id="DS114102">
    <property type="protein sequence ID" value="EAX90507.1"/>
    <property type="molecule type" value="Genomic_DNA"/>
</dbReference>
<dbReference type="InParanoid" id="A2FX61"/>
<dbReference type="KEGG" id="tva:4748193"/>
<evidence type="ECO:0000256" key="2">
    <source>
        <dbReference type="PROSITE-ProRule" id="PRU00035"/>
    </source>
</evidence>
<gene>
    <name evidence="4" type="ORF">TVAG_311350</name>
</gene>
<name>A2FX61_TRIV3</name>
<evidence type="ECO:0000256" key="1">
    <source>
        <dbReference type="ARBA" id="ARBA00023117"/>
    </source>
</evidence>
<evidence type="ECO:0000259" key="3">
    <source>
        <dbReference type="PROSITE" id="PS50014"/>
    </source>
</evidence>
<organism evidence="4 5">
    <name type="scientific">Trichomonas vaginalis (strain ATCC PRA-98 / G3)</name>
    <dbReference type="NCBI Taxonomy" id="412133"/>
    <lineage>
        <taxon>Eukaryota</taxon>
        <taxon>Metamonada</taxon>
        <taxon>Parabasalia</taxon>
        <taxon>Trichomonadida</taxon>
        <taxon>Trichomonadidae</taxon>
        <taxon>Trichomonas</taxon>
    </lineage>
</organism>
<dbReference type="PANTHER" id="PTHR45750">
    <property type="entry name" value="GH11602P"/>
    <property type="match status" value="1"/>
</dbReference>
<dbReference type="PANTHER" id="PTHR45750:SF3">
    <property type="entry name" value="HISTONE ACETYLTRANSFERASE"/>
    <property type="match status" value="1"/>
</dbReference>
<dbReference type="Pfam" id="PF00439">
    <property type="entry name" value="Bromodomain"/>
    <property type="match status" value="1"/>
</dbReference>
<dbReference type="VEuPathDB" id="TrichDB:TVAGG3_0244230"/>
<protein>
    <submittedName>
        <fullName evidence="4">Bromodomain containing protein</fullName>
    </submittedName>
</protein>
<dbReference type="OrthoDB" id="784962at2759"/>
<dbReference type="SMART" id="SM00297">
    <property type="entry name" value="BROMO"/>
    <property type="match status" value="1"/>
</dbReference>
<sequence>MNEYNRGWCWKVLNEINRMPISKPFRLPVDPVHDDAPDYLQKIKHPMDLSKIKQNLNSGIYTKPQQLVDDIHLIASNTRLYNGEDSFFAACADIIEEYIDQQLKDKCNSYDEEWTQNLDRIIAALRKHIEKAPKGVNIDGFENIITNPIQKISTTSDTEFL</sequence>
<evidence type="ECO:0000313" key="4">
    <source>
        <dbReference type="EMBL" id="EAX90507.1"/>
    </source>
</evidence>
<dbReference type="eggNOG" id="KOG1474">
    <property type="taxonomic scope" value="Eukaryota"/>
</dbReference>
<dbReference type="PROSITE" id="PS50014">
    <property type="entry name" value="BROMODOMAIN_2"/>
    <property type="match status" value="1"/>
</dbReference>
<accession>A2FX61</accession>
<dbReference type="InterPro" id="IPR036427">
    <property type="entry name" value="Bromodomain-like_sf"/>
</dbReference>
<proteinExistence type="predicted"/>
<keyword evidence="5" id="KW-1185">Reference proteome</keyword>
<feature type="domain" description="Bromo" evidence="3">
    <location>
        <begin position="17"/>
        <end position="89"/>
    </location>
</feature>
<dbReference type="InterPro" id="IPR001487">
    <property type="entry name" value="Bromodomain"/>
</dbReference>
<reference evidence="4" key="2">
    <citation type="journal article" date="2007" name="Science">
        <title>Draft genome sequence of the sexually transmitted pathogen Trichomonas vaginalis.</title>
        <authorList>
            <person name="Carlton J.M."/>
            <person name="Hirt R.P."/>
            <person name="Silva J.C."/>
            <person name="Delcher A.L."/>
            <person name="Schatz M."/>
            <person name="Zhao Q."/>
            <person name="Wortman J.R."/>
            <person name="Bidwell S.L."/>
            <person name="Alsmark U.C.M."/>
            <person name="Besteiro S."/>
            <person name="Sicheritz-Ponten T."/>
            <person name="Noel C.J."/>
            <person name="Dacks J.B."/>
            <person name="Foster P.G."/>
            <person name="Simillion C."/>
            <person name="Van de Peer Y."/>
            <person name="Miranda-Saavedra D."/>
            <person name="Barton G.J."/>
            <person name="Westrop G.D."/>
            <person name="Mueller S."/>
            <person name="Dessi D."/>
            <person name="Fiori P.L."/>
            <person name="Ren Q."/>
            <person name="Paulsen I."/>
            <person name="Zhang H."/>
            <person name="Bastida-Corcuera F.D."/>
            <person name="Simoes-Barbosa A."/>
            <person name="Brown M.T."/>
            <person name="Hayes R.D."/>
            <person name="Mukherjee M."/>
            <person name="Okumura C.Y."/>
            <person name="Schneider R."/>
            <person name="Smith A.J."/>
            <person name="Vanacova S."/>
            <person name="Villalvazo M."/>
            <person name="Haas B.J."/>
            <person name="Pertea M."/>
            <person name="Feldblyum T.V."/>
            <person name="Utterback T.R."/>
            <person name="Shu C.L."/>
            <person name="Osoegawa K."/>
            <person name="de Jong P.J."/>
            <person name="Hrdy I."/>
            <person name="Horvathova L."/>
            <person name="Zubacova Z."/>
            <person name="Dolezal P."/>
            <person name="Malik S.B."/>
            <person name="Logsdon J.M. Jr."/>
            <person name="Henze K."/>
            <person name="Gupta A."/>
            <person name="Wang C.C."/>
            <person name="Dunne R.L."/>
            <person name="Upcroft J.A."/>
            <person name="Upcroft P."/>
            <person name="White O."/>
            <person name="Salzberg S.L."/>
            <person name="Tang P."/>
            <person name="Chiu C.-H."/>
            <person name="Lee Y.-S."/>
            <person name="Embley T.M."/>
            <person name="Coombs G.H."/>
            <person name="Mottram J.C."/>
            <person name="Tachezy J."/>
            <person name="Fraser-Liggett C.M."/>
            <person name="Johnson P.J."/>
        </authorList>
    </citation>
    <scope>NUCLEOTIDE SEQUENCE [LARGE SCALE GENOMIC DNA]</scope>
    <source>
        <strain evidence="4">G3</strain>
    </source>
</reference>
<evidence type="ECO:0000313" key="5">
    <source>
        <dbReference type="Proteomes" id="UP000001542"/>
    </source>
</evidence>
<keyword evidence="1 2" id="KW-0103">Bromodomain</keyword>
<dbReference type="SUPFAM" id="SSF47370">
    <property type="entry name" value="Bromodomain"/>
    <property type="match status" value="1"/>
</dbReference>
<dbReference type="VEuPathDB" id="TrichDB:TVAG_311350"/>
<dbReference type="AlphaFoldDB" id="A2FX61"/>
<reference evidence="4" key="1">
    <citation type="submission" date="2006-10" db="EMBL/GenBank/DDBJ databases">
        <authorList>
            <person name="Amadeo P."/>
            <person name="Zhao Q."/>
            <person name="Wortman J."/>
            <person name="Fraser-Liggett C."/>
            <person name="Carlton J."/>
        </authorList>
    </citation>
    <scope>NUCLEOTIDE SEQUENCE</scope>
    <source>
        <strain evidence="4">G3</strain>
    </source>
</reference>
<dbReference type="Proteomes" id="UP000001542">
    <property type="component" value="Unassembled WGS sequence"/>
</dbReference>
<dbReference type="RefSeq" id="XP_001303437.1">
    <property type="nucleotide sequence ID" value="XM_001303436.1"/>
</dbReference>